<dbReference type="OrthoDB" id="9789797at2"/>
<dbReference type="GO" id="GO:0009245">
    <property type="term" value="P:lipid A biosynthetic process"/>
    <property type="evidence" value="ECO:0007669"/>
    <property type="project" value="TreeGrafter"/>
</dbReference>
<sequence>MRALYTLLLHLLAPLVVLRLLWRSRRLPGYRQRIGERFGGVARVGQPVAVWVHAVSVGEVQAALPLIRGLVARYGERRVLVTTTTPTGSACVRTSLGEAVLHSYAPYDLPWVLTRFLARTRPERVVVMETELWPNLFRALRRRRIPLLLANARLSARSLRGYRRLRSLARSTLADCSLIAAQSAADAARFVALGAPAARVEVSGNMKFDQPVPAAQVAAGRALRLRLGRSRPVWVAASTHEGEEVAALDVHRTLLQRWPDALLVLVPRHPQRFDEVARLVAASGLRGVRRSDGYEALTPQVQVLVGDSLGEMFVYLALADLSFVGGSLVPVGGHNVLEPAAVGVPVLFGPHMHNFAAARTLLLAADAAREVSAASLAATLAELLQHPDRCAAMAAAGRAAVEANRGASARLVAAVEALPATSEGVDKIK</sequence>
<dbReference type="RefSeq" id="WP_110266556.1">
    <property type="nucleotide sequence ID" value="NZ_CAWNXA010000012.1"/>
</dbReference>
<dbReference type="GO" id="GO:0005886">
    <property type="term" value="C:plasma membrane"/>
    <property type="evidence" value="ECO:0007669"/>
    <property type="project" value="UniProtKB-SubCell"/>
</dbReference>
<evidence type="ECO:0000256" key="3">
    <source>
        <dbReference type="ARBA" id="ARBA00006380"/>
    </source>
</evidence>
<proteinExistence type="inferred from homology"/>
<reference evidence="14 15" key="1">
    <citation type="submission" date="2018-04" db="EMBL/GenBank/DDBJ databases">
        <title>Genomic Encyclopedia of Type Strains, Phase IV (KMG-IV): sequencing the most valuable type-strain genomes for metagenomic binning, comparative biology and taxonomic classification.</title>
        <authorList>
            <person name="Goeker M."/>
        </authorList>
    </citation>
    <scope>NUCLEOTIDE SEQUENCE [LARGE SCALE GENOMIC DNA]</scope>
    <source>
        <strain evidence="14 15">DSM 104150</strain>
    </source>
</reference>
<dbReference type="NCBIfam" id="NF004388">
    <property type="entry name" value="PRK05749.1-4"/>
    <property type="match status" value="1"/>
</dbReference>
<organism evidence="14 15">
    <name type="scientific">Sinimarinibacterium flocculans</name>
    <dbReference type="NCBI Taxonomy" id="985250"/>
    <lineage>
        <taxon>Bacteria</taxon>
        <taxon>Pseudomonadati</taxon>
        <taxon>Pseudomonadota</taxon>
        <taxon>Gammaproteobacteria</taxon>
        <taxon>Nevskiales</taxon>
        <taxon>Nevskiaceae</taxon>
        <taxon>Sinimarinibacterium</taxon>
    </lineage>
</organism>
<dbReference type="GO" id="GO:0043842">
    <property type="term" value="F:Kdo transferase activity"/>
    <property type="evidence" value="ECO:0007669"/>
    <property type="project" value="UniProtKB-EC"/>
</dbReference>
<gene>
    <name evidence="14" type="ORF">C8D93_1122</name>
</gene>
<evidence type="ECO:0000256" key="12">
    <source>
        <dbReference type="RuleBase" id="RU365103"/>
    </source>
</evidence>
<keyword evidence="7" id="KW-0812">Transmembrane</keyword>
<dbReference type="Gene3D" id="3.40.50.11720">
    <property type="entry name" value="3-Deoxy-D-manno-octulosonic-acid transferase, N-terminal domain"/>
    <property type="match status" value="1"/>
</dbReference>
<dbReference type="GO" id="GO:0009244">
    <property type="term" value="P:lipopolysaccharide core region biosynthetic process"/>
    <property type="evidence" value="ECO:0007669"/>
    <property type="project" value="UniProtKB-UniRule"/>
</dbReference>
<evidence type="ECO:0000256" key="10">
    <source>
        <dbReference type="PIRSR" id="PIRSR639901-1"/>
    </source>
</evidence>
<dbReference type="Pfam" id="PF04413">
    <property type="entry name" value="Glycos_transf_N"/>
    <property type="match status" value="1"/>
</dbReference>
<evidence type="ECO:0000256" key="2">
    <source>
        <dbReference type="ARBA" id="ARBA00004713"/>
    </source>
</evidence>
<dbReference type="EMBL" id="QICN01000012">
    <property type="protein sequence ID" value="PXV64552.1"/>
    <property type="molecule type" value="Genomic_DNA"/>
</dbReference>
<evidence type="ECO:0000259" key="13">
    <source>
        <dbReference type="Pfam" id="PF04413"/>
    </source>
</evidence>
<evidence type="ECO:0000256" key="1">
    <source>
        <dbReference type="ARBA" id="ARBA00004388"/>
    </source>
</evidence>
<keyword evidence="12" id="KW-1003">Cell membrane</keyword>
<dbReference type="Proteomes" id="UP000248330">
    <property type="component" value="Unassembled WGS sequence"/>
</dbReference>
<accession>A0A318E3Y6</accession>
<feature type="site" description="Transition state stabilizer" evidence="11">
    <location>
        <position position="129"/>
    </location>
</feature>
<keyword evidence="7" id="KW-0735">Signal-anchor</keyword>
<comment type="function">
    <text evidence="12">Involved in lipopolysaccharide (LPS) biosynthesis. Catalyzes the transfer of 3-deoxy-D-manno-octulosonate (Kdo) residue(s) from CMP-Kdo to lipid IV(A), the tetraacyldisaccharide-1,4'-bisphosphate precursor of lipid A.</text>
</comment>
<evidence type="ECO:0000256" key="9">
    <source>
        <dbReference type="ARBA" id="ARBA00049183"/>
    </source>
</evidence>
<dbReference type="AlphaFoldDB" id="A0A318E3Y6"/>
<keyword evidence="6 12" id="KW-0808">Transferase</keyword>
<evidence type="ECO:0000313" key="14">
    <source>
        <dbReference type="EMBL" id="PXV64552.1"/>
    </source>
</evidence>
<feature type="domain" description="3-deoxy-D-manno-octulosonic-acid transferase N-terminal" evidence="13">
    <location>
        <begin position="32"/>
        <end position="210"/>
    </location>
</feature>
<dbReference type="FunFam" id="3.40.50.2000:FF:000032">
    <property type="entry name" value="3-deoxy-D-manno-octulosonic acid transferase"/>
    <property type="match status" value="1"/>
</dbReference>
<feature type="active site" description="Proton acceptor" evidence="10">
    <location>
        <position position="59"/>
    </location>
</feature>
<evidence type="ECO:0000256" key="8">
    <source>
        <dbReference type="ARBA" id="ARBA00031445"/>
    </source>
</evidence>
<comment type="pathway">
    <text evidence="2 12">Bacterial outer membrane biogenesis; LPS core biosynthesis.</text>
</comment>
<keyword evidence="12" id="KW-0448">Lipopolysaccharide biosynthesis</keyword>
<dbReference type="SUPFAM" id="SSF53756">
    <property type="entry name" value="UDP-Glycosyltransferase/glycogen phosphorylase"/>
    <property type="match status" value="1"/>
</dbReference>
<evidence type="ECO:0000313" key="15">
    <source>
        <dbReference type="Proteomes" id="UP000248330"/>
    </source>
</evidence>
<dbReference type="PANTHER" id="PTHR42755">
    <property type="entry name" value="3-DEOXY-MANNO-OCTULOSONATE CYTIDYLYLTRANSFERASE"/>
    <property type="match status" value="1"/>
</dbReference>
<evidence type="ECO:0000256" key="5">
    <source>
        <dbReference type="ARBA" id="ARBA00019077"/>
    </source>
</evidence>
<evidence type="ECO:0000256" key="11">
    <source>
        <dbReference type="PIRSR" id="PIRSR639901-2"/>
    </source>
</evidence>
<comment type="caution">
    <text evidence="14">The sequence shown here is derived from an EMBL/GenBank/DDBJ whole genome shotgun (WGS) entry which is preliminary data.</text>
</comment>
<comment type="subcellular location">
    <subcellularLocation>
        <location evidence="1">Cell inner membrane</location>
        <topology evidence="1">Single-pass membrane protein</topology>
        <orientation evidence="1">Cytoplasmic side</orientation>
    </subcellularLocation>
    <subcellularLocation>
        <location evidence="12">Cell membrane</location>
    </subcellularLocation>
</comment>
<evidence type="ECO:0000256" key="7">
    <source>
        <dbReference type="ARBA" id="ARBA00022968"/>
    </source>
</evidence>
<comment type="catalytic activity">
    <reaction evidence="9 12">
        <text>lipid IVA (E. coli) + CMP-3-deoxy-beta-D-manno-octulosonate = alpha-Kdo-(2-&gt;6)-lipid IVA (E. coli) + CMP + H(+)</text>
        <dbReference type="Rhea" id="RHEA:28066"/>
        <dbReference type="ChEBI" id="CHEBI:15378"/>
        <dbReference type="ChEBI" id="CHEBI:58603"/>
        <dbReference type="ChEBI" id="CHEBI:60364"/>
        <dbReference type="ChEBI" id="CHEBI:60377"/>
        <dbReference type="ChEBI" id="CHEBI:85987"/>
        <dbReference type="EC" id="2.4.99.12"/>
    </reaction>
</comment>
<protein>
    <recommendedName>
        <fullName evidence="5 12">3-deoxy-D-manno-octulosonic acid transferase</fullName>
        <shortName evidence="12">Kdo transferase</shortName>
        <ecNumber evidence="4 12">2.4.99.12</ecNumber>
    </recommendedName>
    <alternativeName>
        <fullName evidence="8 12">Lipid IV(A) 3-deoxy-D-manno-octulosonic acid transferase</fullName>
    </alternativeName>
</protein>
<evidence type="ECO:0000256" key="6">
    <source>
        <dbReference type="ARBA" id="ARBA00022679"/>
    </source>
</evidence>
<dbReference type="InterPro" id="IPR007507">
    <property type="entry name" value="Glycos_transf_N"/>
</dbReference>
<comment type="similarity">
    <text evidence="3">Belongs to the glycosyltransferase group 1 family. Glycosyltransferase 30 subfamily.</text>
</comment>
<dbReference type="FunFam" id="3.40.50.11720:FF:000001">
    <property type="entry name" value="3-deoxy-D-manno-octulosonic acid transferase"/>
    <property type="match status" value="1"/>
</dbReference>
<feature type="site" description="Transition state stabilizer" evidence="11">
    <location>
        <position position="207"/>
    </location>
</feature>
<dbReference type="PANTHER" id="PTHR42755:SF1">
    <property type="entry name" value="3-DEOXY-D-MANNO-OCTULOSONIC ACID TRANSFERASE, MITOCHONDRIAL-RELATED"/>
    <property type="match status" value="1"/>
</dbReference>
<evidence type="ECO:0000256" key="4">
    <source>
        <dbReference type="ARBA" id="ARBA00012621"/>
    </source>
</evidence>
<dbReference type="UniPathway" id="UPA00958"/>
<dbReference type="InterPro" id="IPR038107">
    <property type="entry name" value="Glycos_transf_N_sf"/>
</dbReference>
<dbReference type="Gene3D" id="3.40.50.2000">
    <property type="entry name" value="Glycogen Phosphorylase B"/>
    <property type="match status" value="1"/>
</dbReference>
<keyword evidence="15" id="KW-1185">Reference proteome</keyword>
<keyword evidence="12" id="KW-0472">Membrane</keyword>
<dbReference type="InterPro" id="IPR039901">
    <property type="entry name" value="Kdotransferase"/>
</dbReference>
<dbReference type="EC" id="2.4.99.12" evidence="4 12"/>
<name>A0A318E3Y6_9GAMM</name>